<evidence type="ECO:0000313" key="15">
    <source>
        <dbReference type="Proteomes" id="UP000294887"/>
    </source>
</evidence>
<dbReference type="PROSITE" id="PS00793">
    <property type="entry name" value="DHPS_2"/>
    <property type="match status" value="1"/>
</dbReference>
<name>A0A4R1F0S7_9GAMM</name>
<keyword evidence="9 12" id="KW-0460">Magnesium</keyword>
<evidence type="ECO:0000256" key="11">
    <source>
        <dbReference type="ARBA" id="ARBA00030193"/>
    </source>
</evidence>
<keyword evidence="7 12" id="KW-0808">Transferase</keyword>
<dbReference type="OrthoDB" id="9811744at2"/>
<comment type="function">
    <text evidence="12">Catalyzes the condensation of para-aminobenzoate (pABA) with 6-hydroxymethyl-7,8-dihydropterin diphosphate (DHPt-PP) to form 7,8-dihydropteroate (H2Pte), the immediate precursor of folate derivatives.</text>
</comment>
<dbReference type="InterPro" id="IPR011005">
    <property type="entry name" value="Dihydropteroate_synth-like_sf"/>
</dbReference>
<dbReference type="GO" id="GO:0005829">
    <property type="term" value="C:cytosol"/>
    <property type="evidence" value="ECO:0007669"/>
    <property type="project" value="TreeGrafter"/>
</dbReference>
<evidence type="ECO:0000256" key="12">
    <source>
        <dbReference type="RuleBase" id="RU361205"/>
    </source>
</evidence>
<dbReference type="PROSITE" id="PS50972">
    <property type="entry name" value="PTERIN_BINDING"/>
    <property type="match status" value="1"/>
</dbReference>
<accession>A0A4R1F0S7</accession>
<dbReference type="EC" id="2.5.1.15" evidence="5 12"/>
<evidence type="ECO:0000256" key="3">
    <source>
        <dbReference type="ARBA" id="ARBA00004763"/>
    </source>
</evidence>
<dbReference type="GO" id="GO:0046872">
    <property type="term" value="F:metal ion binding"/>
    <property type="evidence" value="ECO:0007669"/>
    <property type="project" value="UniProtKB-KW"/>
</dbReference>
<protein>
    <recommendedName>
        <fullName evidence="6 12">Dihydropteroate synthase</fullName>
        <shortName evidence="12">DHPS</shortName>
        <ecNumber evidence="5 12">2.5.1.15</ecNumber>
    </recommendedName>
    <alternativeName>
        <fullName evidence="11 12">Dihydropteroate pyrophosphorylase</fullName>
    </alternativeName>
</protein>
<comment type="similarity">
    <text evidence="4 12">Belongs to the DHPS family.</text>
</comment>
<proteinExistence type="inferred from homology"/>
<dbReference type="EMBL" id="SMFQ01000004">
    <property type="protein sequence ID" value="TCJ85088.1"/>
    <property type="molecule type" value="Genomic_DNA"/>
</dbReference>
<dbReference type="PANTHER" id="PTHR20941:SF1">
    <property type="entry name" value="FOLIC ACID SYNTHESIS PROTEIN FOL1"/>
    <property type="match status" value="1"/>
</dbReference>
<comment type="caution">
    <text evidence="14">The sequence shown here is derived from an EMBL/GenBank/DDBJ whole genome shotgun (WGS) entry which is preliminary data.</text>
</comment>
<keyword evidence="15" id="KW-1185">Reference proteome</keyword>
<reference evidence="14 15" key="1">
    <citation type="submission" date="2019-03" db="EMBL/GenBank/DDBJ databases">
        <title>Genomic Encyclopedia of Type Strains, Phase IV (KMG-IV): sequencing the most valuable type-strain genomes for metagenomic binning, comparative biology and taxonomic classification.</title>
        <authorList>
            <person name="Goeker M."/>
        </authorList>
    </citation>
    <scope>NUCLEOTIDE SEQUENCE [LARGE SCALE GENOMIC DNA]</scope>
    <source>
        <strain evidence="14 15">DSM 24830</strain>
    </source>
</reference>
<evidence type="ECO:0000256" key="10">
    <source>
        <dbReference type="ARBA" id="ARBA00022909"/>
    </source>
</evidence>
<dbReference type="AlphaFoldDB" id="A0A4R1F0S7"/>
<evidence type="ECO:0000256" key="8">
    <source>
        <dbReference type="ARBA" id="ARBA00022723"/>
    </source>
</evidence>
<feature type="domain" description="Pterin-binding" evidence="13">
    <location>
        <begin position="7"/>
        <end position="276"/>
    </location>
</feature>
<dbReference type="CDD" id="cd00739">
    <property type="entry name" value="DHPS"/>
    <property type="match status" value="1"/>
</dbReference>
<dbReference type="Pfam" id="PF00809">
    <property type="entry name" value="Pterin_bind"/>
    <property type="match status" value="1"/>
</dbReference>
<dbReference type="RefSeq" id="WP_131906799.1">
    <property type="nucleotide sequence ID" value="NZ_BAAAFU010000001.1"/>
</dbReference>
<evidence type="ECO:0000313" key="14">
    <source>
        <dbReference type="EMBL" id="TCJ85088.1"/>
    </source>
</evidence>
<dbReference type="SUPFAM" id="SSF51717">
    <property type="entry name" value="Dihydropteroate synthetase-like"/>
    <property type="match status" value="1"/>
</dbReference>
<organism evidence="14 15">
    <name type="scientific">Cocleimonas flava</name>
    <dbReference type="NCBI Taxonomy" id="634765"/>
    <lineage>
        <taxon>Bacteria</taxon>
        <taxon>Pseudomonadati</taxon>
        <taxon>Pseudomonadota</taxon>
        <taxon>Gammaproteobacteria</taxon>
        <taxon>Thiotrichales</taxon>
        <taxon>Thiotrichaceae</taxon>
        <taxon>Cocleimonas</taxon>
    </lineage>
</organism>
<evidence type="ECO:0000256" key="7">
    <source>
        <dbReference type="ARBA" id="ARBA00022679"/>
    </source>
</evidence>
<dbReference type="GO" id="GO:0004156">
    <property type="term" value="F:dihydropteroate synthase activity"/>
    <property type="evidence" value="ECO:0007669"/>
    <property type="project" value="UniProtKB-EC"/>
</dbReference>
<dbReference type="GO" id="GO:0046654">
    <property type="term" value="P:tetrahydrofolate biosynthetic process"/>
    <property type="evidence" value="ECO:0007669"/>
    <property type="project" value="UniProtKB-UniPathway"/>
</dbReference>
<comment type="cofactor">
    <cofactor evidence="2 12">
        <name>Mg(2+)</name>
        <dbReference type="ChEBI" id="CHEBI:18420"/>
    </cofactor>
</comment>
<dbReference type="PROSITE" id="PS00792">
    <property type="entry name" value="DHPS_1"/>
    <property type="match status" value="1"/>
</dbReference>
<dbReference type="InterPro" id="IPR000489">
    <property type="entry name" value="Pterin-binding_dom"/>
</dbReference>
<dbReference type="GO" id="GO:0046656">
    <property type="term" value="P:folic acid biosynthetic process"/>
    <property type="evidence" value="ECO:0007669"/>
    <property type="project" value="UniProtKB-KW"/>
</dbReference>
<evidence type="ECO:0000256" key="9">
    <source>
        <dbReference type="ARBA" id="ARBA00022842"/>
    </source>
</evidence>
<gene>
    <name evidence="14" type="ORF">EV695_3053</name>
</gene>
<evidence type="ECO:0000256" key="4">
    <source>
        <dbReference type="ARBA" id="ARBA00009503"/>
    </source>
</evidence>
<dbReference type="PANTHER" id="PTHR20941">
    <property type="entry name" value="FOLATE SYNTHESIS PROTEINS"/>
    <property type="match status" value="1"/>
</dbReference>
<dbReference type="UniPathway" id="UPA00077">
    <property type="reaction ID" value="UER00156"/>
</dbReference>
<dbReference type="NCBIfam" id="TIGR01496">
    <property type="entry name" value="DHPS"/>
    <property type="match status" value="1"/>
</dbReference>
<dbReference type="InterPro" id="IPR045031">
    <property type="entry name" value="DHP_synth-like"/>
</dbReference>
<dbReference type="FunFam" id="3.20.20.20:FF:000006">
    <property type="entry name" value="Dihydropteroate synthase"/>
    <property type="match status" value="1"/>
</dbReference>
<keyword evidence="10 12" id="KW-0289">Folate biosynthesis</keyword>
<evidence type="ECO:0000256" key="5">
    <source>
        <dbReference type="ARBA" id="ARBA00012458"/>
    </source>
</evidence>
<comment type="pathway">
    <text evidence="3 12">Cofactor biosynthesis; tetrahydrofolate biosynthesis; 7,8-dihydrofolate from 2-amino-4-hydroxy-6-hydroxymethyl-7,8-dihydropteridine diphosphate and 4-aminobenzoate: step 1/2.</text>
</comment>
<sequence length="284" mass="30576">MLNITTPQIMGILNVTPDSFSDGGQNYQTEVAIKRAFEMMKEGATIIDIGGESTRPGADEVSADEQIARVVPVIEGIRQQDKDITISVDTTSNKVAEVAIDAGANWINDISAGEDSVSADGSEEILRLAADKKVPIVLMHRQGKSKTMQDAPFYEDVCAEVNHYLKERAELAQASGVPKDNIILDPGIGFGKLLEHNLALLANLESLVNLGYPILLGTSRKRFIGEIIGAGNGDKQGKKNPEQRVAGTCATTVLGVQAGVLVFRVHDVIENKQALDVAWRIKNS</sequence>
<evidence type="ECO:0000256" key="6">
    <source>
        <dbReference type="ARBA" id="ARBA00016919"/>
    </source>
</evidence>
<dbReference type="Gene3D" id="3.20.20.20">
    <property type="entry name" value="Dihydropteroate synthase-like"/>
    <property type="match status" value="1"/>
</dbReference>
<dbReference type="InterPro" id="IPR006390">
    <property type="entry name" value="DHP_synth_dom"/>
</dbReference>
<evidence type="ECO:0000256" key="2">
    <source>
        <dbReference type="ARBA" id="ARBA00001946"/>
    </source>
</evidence>
<evidence type="ECO:0000259" key="13">
    <source>
        <dbReference type="PROSITE" id="PS50972"/>
    </source>
</evidence>
<comment type="catalytic activity">
    <reaction evidence="1">
        <text>(7,8-dihydropterin-6-yl)methyl diphosphate + 4-aminobenzoate = 7,8-dihydropteroate + diphosphate</text>
        <dbReference type="Rhea" id="RHEA:19949"/>
        <dbReference type="ChEBI" id="CHEBI:17836"/>
        <dbReference type="ChEBI" id="CHEBI:17839"/>
        <dbReference type="ChEBI" id="CHEBI:33019"/>
        <dbReference type="ChEBI" id="CHEBI:72950"/>
        <dbReference type="EC" id="2.5.1.15"/>
    </reaction>
</comment>
<keyword evidence="8 12" id="KW-0479">Metal-binding</keyword>
<evidence type="ECO:0000256" key="1">
    <source>
        <dbReference type="ARBA" id="ARBA00000012"/>
    </source>
</evidence>
<dbReference type="Proteomes" id="UP000294887">
    <property type="component" value="Unassembled WGS sequence"/>
</dbReference>